<organism evidence="4">
    <name type="scientific">Aphanomyces invadans</name>
    <dbReference type="NCBI Taxonomy" id="157072"/>
    <lineage>
        <taxon>Eukaryota</taxon>
        <taxon>Sar</taxon>
        <taxon>Stramenopiles</taxon>
        <taxon>Oomycota</taxon>
        <taxon>Saprolegniomycetes</taxon>
        <taxon>Saprolegniales</taxon>
        <taxon>Verrucalvaceae</taxon>
        <taxon>Aphanomyces</taxon>
    </lineage>
</organism>
<dbReference type="Pfam" id="PF02826">
    <property type="entry name" value="2-Hacid_dh_C"/>
    <property type="match status" value="1"/>
</dbReference>
<keyword evidence="2" id="KW-0520">NAD</keyword>
<dbReference type="eggNOG" id="KOG0069">
    <property type="taxonomic scope" value="Eukaryota"/>
</dbReference>
<dbReference type="InterPro" id="IPR006140">
    <property type="entry name" value="D-isomer_DH_NAD-bd"/>
</dbReference>
<dbReference type="OrthoDB" id="298012at2759"/>
<protein>
    <recommendedName>
        <fullName evidence="3">D-isomer specific 2-hydroxyacid dehydrogenase NAD-binding domain-containing protein</fullName>
    </recommendedName>
</protein>
<dbReference type="GeneID" id="20078396"/>
<dbReference type="InterPro" id="IPR036291">
    <property type="entry name" value="NAD(P)-bd_dom_sf"/>
</dbReference>
<evidence type="ECO:0000259" key="3">
    <source>
        <dbReference type="Pfam" id="PF02826"/>
    </source>
</evidence>
<dbReference type="Gene3D" id="3.40.50.720">
    <property type="entry name" value="NAD(P)-binding Rossmann-like Domain"/>
    <property type="match status" value="2"/>
</dbReference>
<proteinExistence type="predicted"/>
<dbReference type="GO" id="GO:0016491">
    <property type="term" value="F:oxidoreductase activity"/>
    <property type="evidence" value="ECO:0007669"/>
    <property type="project" value="UniProtKB-KW"/>
</dbReference>
<evidence type="ECO:0000256" key="2">
    <source>
        <dbReference type="ARBA" id="ARBA00023027"/>
    </source>
</evidence>
<accession>A0A024USE5</accession>
<dbReference type="VEuPathDB" id="FungiDB:H310_01346"/>
<name>A0A024USE5_9STRA</name>
<dbReference type="STRING" id="157072.A0A024USE5"/>
<dbReference type="GO" id="GO:0051287">
    <property type="term" value="F:NAD binding"/>
    <property type="evidence" value="ECO:0007669"/>
    <property type="project" value="InterPro"/>
</dbReference>
<evidence type="ECO:0000313" key="4">
    <source>
        <dbReference type="EMBL" id="ETW08842.1"/>
    </source>
</evidence>
<reference evidence="4" key="1">
    <citation type="submission" date="2013-12" db="EMBL/GenBank/DDBJ databases">
        <title>The Genome Sequence of Aphanomyces invadans NJM9701.</title>
        <authorList>
            <consortium name="The Broad Institute Genomics Platform"/>
            <person name="Russ C."/>
            <person name="Tyler B."/>
            <person name="van West P."/>
            <person name="Dieguez-Uribeondo J."/>
            <person name="Young S.K."/>
            <person name="Zeng Q."/>
            <person name="Gargeya S."/>
            <person name="Fitzgerald M."/>
            <person name="Abouelleil A."/>
            <person name="Alvarado L."/>
            <person name="Chapman S.B."/>
            <person name="Gainer-Dewar J."/>
            <person name="Goldberg J."/>
            <person name="Griggs A."/>
            <person name="Gujja S."/>
            <person name="Hansen M."/>
            <person name="Howarth C."/>
            <person name="Imamovic A."/>
            <person name="Ireland A."/>
            <person name="Larimer J."/>
            <person name="McCowan C."/>
            <person name="Murphy C."/>
            <person name="Pearson M."/>
            <person name="Poon T.W."/>
            <person name="Priest M."/>
            <person name="Roberts A."/>
            <person name="Saif S."/>
            <person name="Shea T."/>
            <person name="Sykes S."/>
            <person name="Wortman J."/>
            <person name="Nusbaum C."/>
            <person name="Birren B."/>
        </authorList>
    </citation>
    <scope>NUCLEOTIDE SEQUENCE [LARGE SCALE GENOMIC DNA]</scope>
    <source>
        <strain evidence="4">NJM9701</strain>
    </source>
</reference>
<keyword evidence="1" id="KW-0560">Oxidoreductase</keyword>
<dbReference type="PANTHER" id="PTHR43333:SF1">
    <property type="entry name" value="D-ISOMER SPECIFIC 2-HYDROXYACID DEHYDROGENASE NAD-BINDING DOMAIN-CONTAINING PROTEIN"/>
    <property type="match status" value="1"/>
</dbReference>
<dbReference type="AlphaFoldDB" id="A0A024USE5"/>
<sequence>MEDHDALSLGANTTPAVVPVAAPEVSSEDVNLDAAYDDIEYMDLKVPGKVDRAKPEKKTKAMTDKCCPKVASLTSEMKASRAVTRVTQRLGLERVHEIQVEYASLKSKFGQHDYEKANAMIRNLMSMGLSQIEIRGILGVGGYRLQRLYSSHAVKQTPTTYAAAVVTEELAIPPPPSVLASPSLSTGDQVVHIPILSSIPHLVDVVTKKVAAFPLVASRVLFVDIDVAGLSLEAASPKAMVHAAKLEAADVVLADPAVSGLVLPYTPHLKWMQLSSASLDDGLFLHARRDFICTRAGGIHGPHVAQFVVGCVVFWIMCRTDAVDRRHIIATERFFVKAKDYQTTRSFASQALAYRNPKHVTVGILGHGDIGMHVAKLVAAAGFRVMALKRRCRPSPWWNGQDDFGFSVYDSIAKVVEAADYIVNTLPRTPHTHNLLSEAVLRLCVKKAPCLIDLNPWNVIDEATLMHALEHKWLSSAIMDLPMPVPPTSQLWHHPSVTLTPRVSPPNQAEAVADVFIQNLWHFMGHRPMQYVVDWSQGY</sequence>
<evidence type="ECO:0000256" key="1">
    <source>
        <dbReference type="ARBA" id="ARBA00023002"/>
    </source>
</evidence>
<feature type="domain" description="D-isomer specific 2-hydroxyacid dehydrogenase NAD-binding" evidence="3">
    <location>
        <begin position="328"/>
        <end position="502"/>
    </location>
</feature>
<dbReference type="EMBL" id="KI913953">
    <property type="protein sequence ID" value="ETW08842.1"/>
    <property type="molecule type" value="Genomic_DNA"/>
</dbReference>
<dbReference type="RefSeq" id="XP_008862647.1">
    <property type="nucleotide sequence ID" value="XM_008864425.1"/>
</dbReference>
<dbReference type="SUPFAM" id="SSF51735">
    <property type="entry name" value="NAD(P)-binding Rossmann-fold domains"/>
    <property type="match status" value="1"/>
</dbReference>
<gene>
    <name evidence="4" type="ORF">H310_01346</name>
</gene>
<dbReference type="PANTHER" id="PTHR43333">
    <property type="entry name" value="2-HACID_DH_C DOMAIN-CONTAINING PROTEIN"/>
    <property type="match status" value="1"/>
</dbReference>